<dbReference type="Proteomes" id="UP000464749">
    <property type="component" value="Chromosome"/>
</dbReference>
<proteinExistence type="predicted"/>
<gene>
    <name evidence="1" type="ORF">FEE39_04895</name>
</gene>
<dbReference type="AlphaFoldDB" id="A0A9X7XUS9"/>
<organism evidence="1 2">
    <name type="scientific">Lactobacillus johnsonii</name>
    <dbReference type="NCBI Taxonomy" id="33959"/>
    <lineage>
        <taxon>Bacteria</taxon>
        <taxon>Bacillati</taxon>
        <taxon>Bacillota</taxon>
        <taxon>Bacilli</taxon>
        <taxon>Lactobacillales</taxon>
        <taxon>Lactobacillaceae</taxon>
        <taxon>Lactobacillus</taxon>
    </lineage>
</organism>
<reference evidence="1 2" key="1">
    <citation type="submission" date="2019-06" db="EMBL/GenBank/DDBJ databases">
        <title>Whole genome sequencing of Lactobacillus johnsonii strain G2A.</title>
        <authorList>
            <person name="Conlan S."/>
            <person name="Thomas P.J."/>
            <person name="Mullikin J."/>
            <person name="Singer J."/>
            <person name="Weaver C."/>
            <person name="Segre J.A."/>
        </authorList>
    </citation>
    <scope>NUCLEOTIDE SEQUENCE [LARGE SCALE GENOMIC DNA]</scope>
    <source>
        <strain evidence="1 2">G2A</strain>
    </source>
</reference>
<accession>A0A9X7XUS9</accession>
<evidence type="ECO:0000313" key="2">
    <source>
        <dbReference type="Proteomes" id="UP000464749"/>
    </source>
</evidence>
<dbReference type="EMBL" id="CP040854">
    <property type="protein sequence ID" value="QIA87676.1"/>
    <property type="molecule type" value="Genomic_DNA"/>
</dbReference>
<evidence type="ECO:0000313" key="1">
    <source>
        <dbReference type="EMBL" id="QIA87676.1"/>
    </source>
</evidence>
<name>A0A9X7XUS9_LACJH</name>
<dbReference type="RefSeq" id="WP_135942655.1">
    <property type="nucleotide sequence ID" value="NZ_CP040854.1"/>
</dbReference>
<protein>
    <submittedName>
        <fullName evidence="1">RloB domain-containing protein</fullName>
    </submittedName>
</protein>
<dbReference type="Pfam" id="PF13707">
    <property type="entry name" value="RloB"/>
    <property type="match status" value="1"/>
</dbReference>
<dbReference type="InterPro" id="IPR025591">
    <property type="entry name" value="RloB"/>
</dbReference>
<sequence length="191" mass="22738">MGRKSKKIKQKPIIGIFCEGKSEKQYLTMLKQKYRSTNVKIEIVDAGLSGKKLVEKAIKSRKHKKFDAVYAVFDRDDHKKEELQACSKLAKTNNVNIIFSSIDFEIWILMHFEPVFRRYTRPELVTRLSKEKYFNQDYSRFKGNSYRSYIFDKVENAMNNATKLYKKNSNWIEDDPFTNIHIYLPRIFDIK</sequence>